<feature type="region of interest" description="Disordered" evidence="2">
    <location>
        <begin position="186"/>
        <end position="228"/>
    </location>
</feature>
<organism evidence="3 4">
    <name type="scientific">Perkinsus olseni</name>
    <name type="common">Perkinsus atlanticus</name>
    <dbReference type="NCBI Taxonomy" id="32597"/>
    <lineage>
        <taxon>Eukaryota</taxon>
        <taxon>Sar</taxon>
        <taxon>Alveolata</taxon>
        <taxon>Perkinsozoa</taxon>
        <taxon>Perkinsea</taxon>
        <taxon>Perkinsida</taxon>
        <taxon>Perkinsidae</taxon>
        <taxon>Perkinsus</taxon>
    </lineage>
</organism>
<name>A0A7J6RY56_PEROL</name>
<protein>
    <submittedName>
        <fullName evidence="3">Uncharacterized protein</fullName>
    </submittedName>
</protein>
<feature type="non-terminal residue" evidence="3">
    <location>
        <position position="228"/>
    </location>
</feature>
<proteinExistence type="predicted"/>
<evidence type="ECO:0000313" key="3">
    <source>
        <dbReference type="EMBL" id="KAF4725423.1"/>
    </source>
</evidence>
<evidence type="ECO:0000313" key="4">
    <source>
        <dbReference type="Proteomes" id="UP000574390"/>
    </source>
</evidence>
<feature type="coiled-coil region" evidence="1">
    <location>
        <begin position="11"/>
        <end position="83"/>
    </location>
</feature>
<accession>A0A7J6RY56</accession>
<dbReference type="Proteomes" id="UP000574390">
    <property type="component" value="Unassembled WGS sequence"/>
</dbReference>
<sequence length="228" mass="25397">MNRGLQYQGEVSRLQRVEHRQEQQVDDLKAEVLRLRQTHSDAEKILQENSRLKGEVTSLTDTVKAVEQQRVEDGKQIQALQEDLRGEKVRSSRLGQAAATAVSRLDEQVRALRPDLLALRSDASTDLARTAGSICTSRASVWLGGAYCADWITARLRELASEFGSATYLQLTRHAVMLEDVSSRLEESQNRGAKLREEVKGLRAASEQRGEELASLRSKESAARAELA</sequence>
<gene>
    <name evidence="3" type="ORF">FOZ62_013980</name>
</gene>
<evidence type="ECO:0000256" key="1">
    <source>
        <dbReference type="SAM" id="Coils"/>
    </source>
</evidence>
<comment type="caution">
    <text evidence="3">The sequence shown here is derived from an EMBL/GenBank/DDBJ whole genome shotgun (WGS) entry which is preliminary data.</text>
</comment>
<dbReference type="EMBL" id="JABANM010018858">
    <property type="protein sequence ID" value="KAF4725423.1"/>
    <property type="molecule type" value="Genomic_DNA"/>
</dbReference>
<reference evidence="3 4" key="1">
    <citation type="submission" date="2020-04" db="EMBL/GenBank/DDBJ databases">
        <title>Perkinsus olseni comparative genomics.</title>
        <authorList>
            <person name="Bogema D.R."/>
        </authorList>
    </citation>
    <scope>NUCLEOTIDE SEQUENCE [LARGE SCALE GENOMIC DNA]</scope>
    <source>
        <strain evidence="3">ATCC PRA-205</strain>
    </source>
</reference>
<dbReference type="AlphaFoldDB" id="A0A7J6RY56"/>
<keyword evidence="1" id="KW-0175">Coiled coil</keyword>
<evidence type="ECO:0000256" key="2">
    <source>
        <dbReference type="SAM" id="MobiDB-lite"/>
    </source>
</evidence>